<reference evidence="1 2" key="1">
    <citation type="submission" date="2018-09" db="EMBL/GenBank/DDBJ databases">
        <title>Sphingomonas sp. DAC4.</title>
        <authorList>
            <person name="Seo T."/>
        </authorList>
    </citation>
    <scope>NUCLEOTIDE SEQUENCE [LARGE SCALE GENOMIC DNA]</scope>
    <source>
        <strain evidence="1 2">DAC4</strain>
    </source>
</reference>
<dbReference type="AlphaFoldDB" id="A0A418Q2Z9"/>
<dbReference type="EMBL" id="QXTF01000001">
    <property type="protein sequence ID" value="RIX32210.1"/>
    <property type="molecule type" value="Genomic_DNA"/>
</dbReference>
<gene>
    <name evidence="1" type="ORF">D3M59_04390</name>
</gene>
<keyword evidence="2" id="KW-1185">Reference proteome</keyword>
<comment type="caution">
    <text evidence="1">The sequence shown here is derived from an EMBL/GenBank/DDBJ whole genome shotgun (WGS) entry which is preliminary data.</text>
</comment>
<evidence type="ECO:0000313" key="1">
    <source>
        <dbReference type="EMBL" id="RIX32210.1"/>
    </source>
</evidence>
<organism evidence="1 2">
    <name type="scientific">Sphingomonas edaphi</name>
    <dbReference type="NCBI Taxonomy" id="2315689"/>
    <lineage>
        <taxon>Bacteria</taxon>
        <taxon>Pseudomonadati</taxon>
        <taxon>Pseudomonadota</taxon>
        <taxon>Alphaproteobacteria</taxon>
        <taxon>Sphingomonadales</taxon>
        <taxon>Sphingomonadaceae</taxon>
        <taxon>Sphingomonas</taxon>
    </lineage>
</organism>
<evidence type="ECO:0000313" key="2">
    <source>
        <dbReference type="Proteomes" id="UP000285023"/>
    </source>
</evidence>
<accession>A0A418Q2Z9</accession>
<name>A0A418Q2Z9_9SPHN</name>
<protein>
    <submittedName>
        <fullName evidence="1">Uncharacterized protein</fullName>
    </submittedName>
</protein>
<dbReference type="Proteomes" id="UP000285023">
    <property type="component" value="Unassembled WGS sequence"/>
</dbReference>
<proteinExistence type="predicted"/>
<sequence>MAGAAVSEPPAGAVIYIRDVPHRQAHLPGEPGQPNFVDAGPDELIMTATGIGLKPLTDEQQSAVSAPIRQVFGAPTSATEGWSVAGLGQPGQPAQGAGLVERSSGMVGGAVGGAVSQVTSALSSVSNALAGPR</sequence>